<name>A0A6J5ZAP4_9ZZZZ</name>
<dbReference type="AlphaFoldDB" id="A0A6J5ZAP4"/>
<protein>
    <submittedName>
        <fullName evidence="1">Unannotated protein</fullName>
    </submittedName>
</protein>
<gene>
    <name evidence="1" type="ORF">UFOPK3820_00736</name>
</gene>
<organism evidence="1">
    <name type="scientific">freshwater metagenome</name>
    <dbReference type="NCBI Taxonomy" id="449393"/>
    <lineage>
        <taxon>unclassified sequences</taxon>
        <taxon>metagenomes</taxon>
        <taxon>ecological metagenomes</taxon>
    </lineage>
</organism>
<dbReference type="PANTHER" id="PTHR36456">
    <property type="entry name" value="UPF0232 PROTEIN SCO3875"/>
    <property type="match status" value="1"/>
</dbReference>
<dbReference type="InterPro" id="IPR007922">
    <property type="entry name" value="DciA-like"/>
</dbReference>
<evidence type="ECO:0000313" key="1">
    <source>
        <dbReference type="EMBL" id="CAB4338162.1"/>
    </source>
</evidence>
<reference evidence="1" key="1">
    <citation type="submission" date="2020-05" db="EMBL/GenBank/DDBJ databases">
        <authorList>
            <person name="Chiriac C."/>
            <person name="Salcher M."/>
            <person name="Ghai R."/>
            <person name="Kavagutti S V."/>
        </authorList>
    </citation>
    <scope>NUCLEOTIDE SEQUENCE</scope>
</reference>
<proteinExistence type="predicted"/>
<dbReference type="EMBL" id="CAESAB010000023">
    <property type="protein sequence ID" value="CAB4338162.1"/>
    <property type="molecule type" value="Genomic_DNA"/>
</dbReference>
<dbReference type="Pfam" id="PF05258">
    <property type="entry name" value="DciA"/>
    <property type="match status" value="1"/>
</dbReference>
<sequence>MSEDQPKKRDLAVDLFRSYKTGFIKKKKQIEERTQTPGDPTLISNVLNNLIQERDWDSGLAEGTLFATWPQVVGPEIAQHTTPLSMLDGRLLVQCSSTAWATQLNLVGPSLLETIRSSAPGALVDSLEFIGPTAPSWKRGLRTISNGRGPRDTYG</sequence>
<accession>A0A6J5ZAP4</accession>
<dbReference type="PANTHER" id="PTHR36456:SF1">
    <property type="entry name" value="UPF0232 PROTEIN SCO3875"/>
    <property type="match status" value="1"/>
</dbReference>